<proteinExistence type="predicted"/>
<dbReference type="RefSeq" id="WP_118257809.1">
    <property type="nucleotide sequence ID" value="NZ_QRKN01000008.1"/>
</dbReference>
<dbReference type="InterPro" id="IPR036390">
    <property type="entry name" value="WH_DNA-bd_sf"/>
</dbReference>
<name>A0A414ZKE7_9FIRM</name>
<evidence type="ECO:0008006" key="3">
    <source>
        <dbReference type="Google" id="ProtNLM"/>
    </source>
</evidence>
<dbReference type="SUPFAM" id="SSF46785">
    <property type="entry name" value="Winged helix' DNA-binding domain"/>
    <property type="match status" value="1"/>
</dbReference>
<protein>
    <recommendedName>
        <fullName evidence="3">MarR family transcriptional regulator</fullName>
    </recommendedName>
</protein>
<dbReference type="AlphaFoldDB" id="A0A414ZKE7"/>
<accession>A0A414ZKE7</accession>
<evidence type="ECO:0000313" key="1">
    <source>
        <dbReference type="EMBL" id="RHI20910.1"/>
    </source>
</evidence>
<evidence type="ECO:0000313" key="2">
    <source>
        <dbReference type="Proteomes" id="UP000285865"/>
    </source>
</evidence>
<reference evidence="1 2" key="1">
    <citation type="submission" date="2018-08" db="EMBL/GenBank/DDBJ databases">
        <title>A genome reference for cultivated species of the human gut microbiota.</title>
        <authorList>
            <person name="Zou Y."/>
            <person name="Xue W."/>
            <person name="Luo G."/>
        </authorList>
    </citation>
    <scope>NUCLEOTIDE SEQUENCE [LARGE SCALE GENOMIC DNA]</scope>
    <source>
        <strain evidence="1 2">AM16-11</strain>
    </source>
</reference>
<comment type="caution">
    <text evidence="1">The sequence shown here is derived from an EMBL/GenBank/DDBJ whole genome shotgun (WGS) entry which is preliminary data.</text>
</comment>
<sequence length="100" mass="12257">MKPYEEIVLSYINKYHEINLEQLQYEIGLNISLISDILRNLYEKEYYKIDNDKLYLTEKATNSITELWNDWSFSNKDLFSPKTIRFIWDFLYIPKEFDNI</sequence>
<organism evidence="1 2">
    <name type="scientific">Agathobacter rectalis</name>
    <dbReference type="NCBI Taxonomy" id="39491"/>
    <lineage>
        <taxon>Bacteria</taxon>
        <taxon>Bacillati</taxon>
        <taxon>Bacillota</taxon>
        <taxon>Clostridia</taxon>
        <taxon>Lachnospirales</taxon>
        <taxon>Lachnospiraceae</taxon>
        <taxon>Agathobacter</taxon>
    </lineage>
</organism>
<dbReference type="EMBL" id="QRKN01000008">
    <property type="protein sequence ID" value="RHI20910.1"/>
    <property type="molecule type" value="Genomic_DNA"/>
</dbReference>
<gene>
    <name evidence="1" type="ORF">DW172_10730</name>
</gene>
<dbReference type="Proteomes" id="UP000285865">
    <property type="component" value="Unassembled WGS sequence"/>
</dbReference>